<evidence type="ECO:0000256" key="7">
    <source>
        <dbReference type="RuleBase" id="RU364093"/>
    </source>
</evidence>
<protein>
    <recommendedName>
        <fullName evidence="7">Flagellar biosynthesis protein FlhA</fullName>
    </recommendedName>
</protein>
<reference evidence="9 10" key="1">
    <citation type="submission" date="2020-02" db="EMBL/GenBank/DDBJ databases">
        <title>Comparative genomics of sulfur disproportionating microorganisms.</title>
        <authorList>
            <person name="Ward L.M."/>
            <person name="Bertran E."/>
            <person name="Johnston D.T."/>
        </authorList>
    </citation>
    <scope>NUCLEOTIDE SEQUENCE [LARGE SCALE GENOMIC DNA]</scope>
    <source>
        <strain evidence="9 10">DSM 100025</strain>
    </source>
</reference>
<keyword evidence="7" id="KW-1005">Bacterial flagellum biogenesis</keyword>
<evidence type="ECO:0000313" key="10">
    <source>
        <dbReference type="Proteomes" id="UP000469346"/>
    </source>
</evidence>
<dbReference type="EMBL" id="JAAGRR010000078">
    <property type="protein sequence ID" value="NDY42708.1"/>
    <property type="molecule type" value="Genomic_DNA"/>
</dbReference>
<dbReference type="InterPro" id="IPR006301">
    <property type="entry name" value="FlhA"/>
</dbReference>
<comment type="subcellular location">
    <subcellularLocation>
        <location evidence="1 7">Cell membrane</location>
        <topology evidence="1 7">Multi-pass membrane protein</topology>
    </subcellularLocation>
</comment>
<dbReference type="GO" id="GO:0009306">
    <property type="term" value="P:protein secretion"/>
    <property type="evidence" value="ECO:0007669"/>
    <property type="project" value="InterPro"/>
</dbReference>
<dbReference type="GO" id="GO:0005886">
    <property type="term" value="C:plasma membrane"/>
    <property type="evidence" value="ECO:0007669"/>
    <property type="project" value="UniProtKB-SubCell"/>
</dbReference>
<dbReference type="PRINTS" id="PR00949">
    <property type="entry name" value="TYPE3IMAPROT"/>
</dbReference>
<evidence type="ECO:0000256" key="6">
    <source>
        <dbReference type="ARBA" id="ARBA00023136"/>
    </source>
</evidence>
<feature type="region of interest" description="Disordered" evidence="8">
    <location>
        <begin position="335"/>
        <end position="354"/>
    </location>
</feature>
<comment type="caution">
    <text evidence="9">The sequence shown here is derived from an EMBL/GenBank/DDBJ whole genome shotgun (WGS) entry which is preliminary data.</text>
</comment>
<keyword evidence="9" id="KW-0969">Cilium</keyword>
<comment type="caution">
    <text evidence="7">Lacks conserved residue(s) required for the propagation of feature annotation.</text>
</comment>
<dbReference type="RefSeq" id="WP_163298850.1">
    <property type="nucleotide sequence ID" value="NZ_JAAGRR010000078.1"/>
</dbReference>
<dbReference type="PIRSF" id="PIRSF005419">
    <property type="entry name" value="FlhA"/>
    <property type="match status" value="1"/>
</dbReference>
<keyword evidence="7" id="KW-0813">Transport</keyword>
<accession>A0A6N9TNT3</accession>
<dbReference type="InterPro" id="IPR001712">
    <property type="entry name" value="T3SS_FHIPEP"/>
</dbReference>
<evidence type="ECO:0000256" key="4">
    <source>
        <dbReference type="ARBA" id="ARBA00022692"/>
    </source>
</evidence>
<dbReference type="Gene3D" id="3.40.30.60">
    <property type="entry name" value="FHIPEP family, domain 1"/>
    <property type="match status" value="1"/>
</dbReference>
<feature type="transmembrane region" description="Helical" evidence="7">
    <location>
        <begin position="115"/>
        <end position="138"/>
    </location>
</feature>
<feature type="transmembrane region" description="Helical" evidence="7">
    <location>
        <begin position="208"/>
        <end position="229"/>
    </location>
</feature>
<comment type="function">
    <text evidence="7">Required for formation of the rod structure of the flagellar apparatus. Together with FliI and FliH, may constitute the export apparatus of flagellin.</text>
</comment>
<feature type="transmembrane region" description="Helical" evidence="7">
    <location>
        <begin position="20"/>
        <end position="38"/>
    </location>
</feature>
<gene>
    <name evidence="7 9" type="primary">flhA</name>
    <name evidence="9" type="ORF">G3N55_07625</name>
</gene>
<evidence type="ECO:0000313" key="9">
    <source>
        <dbReference type="EMBL" id="NDY42708.1"/>
    </source>
</evidence>
<keyword evidence="9" id="KW-0282">Flagellum</keyword>
<feature type="transmembrane region" description="Helical" evidence="7">
    <location>
        <begin position="249"/>
        <end position="271"/>
    </location>
</feature>
<keyword evidence="7" id="KW-1006">Bacterial flagellum protein export</keyword>
<name>A0A6N9TNT3_DISTH</name>
<dbReference type="InterPro" id="IPR042193">
    <property type="entry name" value="FHIPEP_3"/>
</dbReference>
<evidence type="ECO:0000256" key="3">
    <source>
        <dbReference type="ARBA" id="ARBA00022475"/>
    </source>
</evidence>
<evidence type="ECO:0000256" key="1">
    <source>
        <dbReference type="ARBA" id="ARBA00004651"/>
    </source>
</evidence>
<dbReference type="NCBIfam" id="TIGR01398">
    <property type="entry name" value="FlhA"/>
    <property type="match status" value="1"/>
</dbReference>
<dbReference type="InterPro" id="IPR042196">
    <property type="entry name" value="FHIPEP_4"/>
</dbReference>
<dbReference type="PANTHER" id="PTHR30161">
    <property type="entry name" value="FLAGELLAR EXPORT PROTEIN, MEMBRANE FLHA SUBUNIT-RELATED"/>
    <property type="match status" value="1"/>
</dbReference>
<sequence>MATETLRNLWSGMNLERENILAAVGVLAILVIMVMPLPSAGLDLLLAFNLTVSLLVLLLSLYILKPLDFPIFPSLLLLTTLFRLSLNIASTRLILLHGHEGTNAAGRIIMSFGEFVVAGNYVVGGVIFFILVIINFVVITRGSGRIAEVAARFTLDAMPGKQMAIDADLNAGLIDEAEARRRRLEISREAEFYGAMDGASKFVRGEAIAGLVIMAINIIGGFVIGVFQQKMPVGEAAQSYTLLTIGDGLVSQIPAIVISTAAGILVSRAASEASMGREFSRQFAAQPEALMITAAVIFSFGMVPGLPAFPFTVLAAGTGTLAWLVYREKARAEALAPPPEEVEPEPEAPPAGSPEEVERLLALDILELEVGYGLIPLVDEQQGGDLLDRIRSIRRQFAQEMGVIVPPLHVRDNLQLGPGEYVILIKGIEIARGELMLGHLLAMDPGDAKQRIDGIPAREPAFGLPAIWIAEGRREEAQLAGYTVVDPSTVVATHLAEVIRQNAEELLGRQEVQRLLDALARSHPKAVEEATGTLSLGVIQKVLQNLVRERISIRDLLTIVETLADYGPMTRDPDILTEYVRQKLGRAIVKPLLGPDGTLTVLTLDPALEEQIRQGVQQTEQGSFMALDPAVARRIIQAVEQGAERAVHQGHPAVVLCSPSVRRHLRRLVERFVPNVTVLSHSEVPANVRLESLLTLR</sequence>
<dbReference type="InterPro" id="IPR042194">
    <property type="entry name" value="FHIPEP_1"/>
</dbReference>
<keyword evidence="5 7" id="KW-1133">Transmembrane helix</keyword>
<dbReference type="Gene3D" id="1.10.8.540">
    <property type="entry name" value="FHIPEP family, domain 3"/>
    <property type="match status" value="1"/>
</dbReference>
<feature type="transmembrane region" description="Helical" evidence="7">
    <location>
        <begin position="75"/>
        <end position="95"/>
    </location>
</feature>
<keyword evidence="9" id="KW-0966">Cell projection</keyword>
<dbReference type="InterPro" id="IPR025505">
    <property type="entry name" value="FHIPEP_CS"/>
</dbReference>
<keyword evidence="4 7" id="KW-0812">Transmembrane</keyword>
<keyword evidence="7" id="KW-0653">Protein transport</keyword>
<evidence type="ECO:0000256" key="2">
    <source>
        <dbReference type="ARBA" id="ARBA00008835"/>
    </source>
</evidence>
<organism evidence="9 10">
    <name type="scientific">Dissulfurirhabdus thermomarina</name>
    <dbReference type="NCBI Taxonomy" id="1765737"/>
    <lineage>
        <taxon>Bacteria</taxon>
        <taxon>Deltaproteobacteria</taxon>
        <taxon>Dissulfurirhabdaceae</taxon>
        <taxon>Dissulfurirhabdus</taxon>
    </lineage>
</organism>
<feature type="transmembrane region" description="Helical" evidence="7">
    <location>
        <begin position="44"/>
        <end position="63"/>
    </location>
</feature>
<evidence type="ECO:0000256" key="8">
    <source>
        <dbReference type="SAM" id="MobiDB-lite"/>
    </source>
</evidence>
<proteinExistence type="inferred from homology"/>
<dbReference type="Proteomes" id="UP000469346">
    <property type="component" value="Unassembled WGS sequence"/>
</dbReference>
<keyword evidence="3 7" id="KW-1003">Cell membrane</keyword>
<keyword evidence="10" id="KW-1185">Reference proteome</keyword>
<dbReference type="Pfam" id="PF00771">
    <property type="entry name" value="FHIPEP"/>
    <property type="match status" value="1"/>
</dbReference>
<evidence type="ECO:0000256" key="5">
    <source>
        <dbReference type="ARBA" id="ARBA00022989"/>
    </source>
</evidence>
<keyword evidence="6 7" id="KW-0472">Membrane</keyword>
<dbReference type="AlphaFoldDB" id="A0A6N9TNT3"/>
<dbReference type="Gene3D" id="3.40.50.12790">
    <property type="entry name" value="FHIPEP family, domain 4"/>
    <property type="match status" value="1"/>
</dbReference>
<dbReference type="PROSITE" id="PS00994">
    <property type="entry name" value="FHIPEP"/>
    <property type="match status" value="1"/>
</dbReference>
<comment type="similarity">
    <text evidence="2 7">Belongs to the FHIPEP (flagella/HR/invasion proteins export pore) family.</text>
</comment>
<dbReference type="GO" id="GO:0044780">
    <property type="term" value="P:bacterial-type flagellum assembly"/>
    <property type="evidence" value="ECO:0007669"/>
    <property type="project" value="InterPro"/>
</dbReference>
<dbReference type="PANTHER" id="PTHR30161:SF1">
    <property type="entry name" value="FLAGELLAR BIOSYNTHESIS PROTEIN FLHA-RELATED"/>
    <property type="match status" value="1"/>
</dbReference>